<dbReference type="SFLD" id="SFLDS00029">
    <property type="entry name" value="Radical_SAM"/>
    <property type="match status" value="1"/>
</dbReference>
<gene>
    <name evidence="8" type="ORF">SAMN02949497_3812</name>
</gene>
<dbReference type="Pfam" id="PF04055">
    <property type="entry name" value="Radical_SAM"/>
    <property type="match status" value="1"/>
</dbReference>
<dbReference type="GO" id="GO:0003824">
    <property type="term" value="F:catalytic activity"/>
    <property type="evidence" value="ECO:0007669"/>
    <property type="project" value="InterPro"/>
</dbReference>
<dbReference type="InterPro" id="IPR058240">
    <property type="entry name" value="rSAM_sf"/>
</dbReference>
<dbReference type="InterPro" id="IPR034391">
    <property type="entry name" value="AdoMet-like_SPASM_containing"/>
</dbReference>
<evidence type="ECO:0000313" key="9">
    <source>
        <dbReference type="Proteomes" id="UP000192923"/>
    </source>
</evidence>
<dbReference type="PANTHER" id="PTHR11228">
    <property type="entry name" value="RADICAL SAM DOMAIN PROTEIN"/>
    <property type="match status" value="1"/>
</dbReference>
<organism evidence="8 9">
    <name type="scientific">Methylomagnum ishizawai</name>
    <dbReference type="NCBI Taxonomy" id="1760988"/>
    <lineage>
        <taxon>Bacteria</taxon>
        <taxon>Pseudomonadati</taxon>
        <taxon>Pseudomonadota</taxon>
        <taxon>Gammaproteobacteria</taxon>
        <taxon>Methylococcales</taxon>
        <taxon>Methylococcaceae</taxon>
        <taxon>Methylomagnum</taxon>
    </lineage>
</organism>
<dbReference type="SUPFAM" id="SSF102114">
    <property type="entry name" value="Radical SAM enzymes"/>
    <property type="match status" value="1"/>
</dbReference>
<evidence type="ECO:0000256" key="5">
    <source>
        <dbReference type="ARBA" id="ARBA00023004"/>
    </source>
</evidence>
<evidence type="ECO:0000256" key="6">
    <source>
        <dbReference type="ARBA" id="ARBA00023014"/>
    </source>
</evidence>
<dbReference type="OrthoDB" id="9782387at2"/>
<dbReference type="InterPro" id="IPR050377">
    <property type="entry name" value="Radical_SAM_PqqE_MftC-like"/>
</dbReference>
<dbReference type="InterPro" id="IPR013785">
    <property type="entry name" value="Aldolase_TIM"/>
</dbReference>
<dbReference type="PANTHER" id="PTHR11228:SF34">
    <property type="entry name" value="TUNGSTEN-CONTAINING ALDEHYDE FERREDOXIN OXIDOREDUCTASE COFACTOR MODIFYING PROTEIN"/>
    <property type="match status" value="1"/>
</dbReference>
<dbReference type="InterPro" id="IPR007197">
    <property type="entry name" value="rSAM"/>
</dbReference>
<keyword evidence="5" id="KW-0408">Iron</keyword>
<evidence type="ECO:0000256" key="1">
    <source>
        <dbReference type="ARBA" id="ARBA00001966"/>
    </source>
</evidence>
<keyword evidence="4" id="KW-0479">Metal-binding</keyword>
<dbReference type="GO" id="GO:0051536">
    <property type="term" value="F:iron-sulfur cluster binding"/>
    <property type="evidence" value="ECO:0007669"/>
    <property type="project" value="UniProtKB-KW"/>
</dbReference>
<evidence type="ECO:0000256" key="4">
    <source>
        <dbReference type="ARBA" id="ARBA00022723"/>
    </source>
</evidence>
<dbReference type="STRING" id="1760988.SAMN02949497_3812"/>
<keyword evidence="6" id="KW-0411">Iron-sulfur</keyword>
<dbReference type="RefSeq" id="WP_085215305.1">
    <property type="nucleotide sequence ID" value="NZ_FXAM01000001.1"/>
</dbReference>
<dbReference type="AlphaFoldDB" id="A0A1Y6D9J8"/>
<comment type="cofactor">
    <cofactor evidence="1">
        <name>[4Fe-4S] cluster</name>
        <dbReference type="ChEBI" id="CHEBI:49883"/>
    </cofactor>
</comment>
<accession>A0A1Y6D9J8</accession>
<reference evidence="8 9" key="1">
    <citation type="submission" date="2016-12" db="EMBL/GenBank/DDBJ databases">
        <authorList>
            <person name="Song W.-J."/>
            <person name="Kurnit D.M."/>
        </authorList>
    </citation>
    <scope>NUCLEOTIDE SEQUENCE [LARGE SCALE GENOMIC DNA]</scope>
    <source>
        <strain evidence="8 9">175</strain>
    </source>
</reference>
<dbReference type="EMBL" id="FXAM01000001">
    <property type="protein sequence ID" value="SMF96415.1"/>
    <property type="molecule type" value="Genomic_DNA"/>
</dbReference>
<dbReference type="PROSITE" id="PS51918">
    <property type="entry name" value="RADICAL_SAM"/>
    <property type="match status" value="1"/>
</dbReference>
<keyword evidence="9" id="KW-1185">Reference proteome</keyword>
<evidence type="ECO:0000259" key="7">
    <source>
        <dbReference type="PROSITE" id="PS51918"/>
    </source>
</evidence>
<proteinExistence type="predicted"/>
<dbReference type="SFLD" id="SFLDG01067">
    <property type="entry name" value="SPASM/twitch_domain_containing"/>
    <property type="match status" value="1"/>
</dbReference>
<protein>
    <submittedName>
        <fullName evidence="8">Radical SAM additional 4Fe4S-binding SPASM domain-containing protein</fullName>
    </submittedName>
</protein>
<evidence type="ECO:0000256" key="3">
    <source>
        <dbReference type="ARBA" id="ARBA00022691"/>
    </source>
</evidence>
<feature type="domain" description="Radical SAM core" evidence="7">
    <location>
        <begin position="23"/>
        <end position="246"/>
    </location>
</feature>
<dbReference type="SFLD" id="SFLDG01387">
    <property type="entry name" value="BtrN-like_SPASM_domain_contain"/>
    <property type="match status" value="1"/>
</dbReference>
<evidence type="ECO:0000313" key="8">
    <source>
        <dbReference type="EMBL" id="SMF96415.1"/>
    </source>
</evidence>
<evidence type="ECO:0000256" key="2">
    <source>
        <dbReference type="ARBA" id="ARBA00022485"/>
    </source>
</evidence>
<sequence>MKAQVKPRINLDNRTPLQEVIPLSTPFVLFVDPVNTCNFQCKFCPTGDRELIRSTGRWQGRLDFEVYRKLIDDLGEFDQPLKVLRLYKEGEPLLHTRFADMVGYAKRSGHVQYIDTTTNGYLLTPDRVGPILDAGIDRINISVDGMSSAQYWEFTQTRVDFDRFVDNIRQLYQRKGDCEICVKIPGDILGETDKQRFYDIFGEIADRVFIENFAPCWPSFDVEERTGIEITEGIYGNTIHDIETCPYIFYSMAVNTDGSVSLCFLDWARKLSIGDVRTESLKAIWNGEAMRRHRIAHLSGCRKDDPTCAACGQLSHCLPDNIDPYRWQLLERIDPGTRPPLGKVA</sequence>
<dbReference type="InterPro" id="IPR023885">
    <property type="entry name" value="4Fe4S-binding_SPASM_dom"/>
</dbReference>
<keyword evidence="2" id="KW-0004">4Fe-4S</keyword>
<keyword evidence="3" id="KW-0949">S-adenosyl-L-methionine</keyword>
<dbReference type="Gene3D" id="3.20.20.70">
    <property type="entry name" value="Aldolase class I"/>
    <property type="match status" value="1"/>
</dbReference>
<name>A0A1Y6D9J8_9GAMM</name>
<dbReference type="Pfam" id="PF13186">
    <property type="entry name" value="SPASM"/>
    <property type="match status" value="1"/>
</dbReference>
<dbReference type="Proteomes" id="UP000192923">
    <property type="component" value="Unassembled WGS sequence"/>
</dbReference>
<dbReference type="CDD" id="cd01335">
    <property type="entry name" value="Radical_SAM"/>
    <property type="match status" value="1"/>
</dbReference>
<dbReference type="GO" id="GO:0046872">
    <property type="term" value="F:metal ion binding"/>
    <property type="evidence" value="ECO:0007669"/>
    <property type="project" value="UniProtKB-KW"/>
</dbReference>